<feature type="domain" description="Ig-like" evidence="3">
    <location>
        <begin position="141"/>
        <end position="211"/>
    </location>
</feature>
<dbReference type="GO" id="GO:0042289">
    <property type="term" value="F:MHC class II protein binding"/>
    <property type="evidence" value="ECO:0007669"/>
    <property type="project" value="TreeGrafter"/>
</dbReference>
<dbReference type="GO" id="GO:0009897">
    <property type="term" value="C:external side of plasma membrane"/>
    <property type="evidence" value="ECO:0007669"/>
    <property type="project" value="TreeGrafter"/>
</dbReference>
<evidence type="ECO:0000256" key="2">
    <source>
        <dbReference type="SAM" id="SignalP"/>
    </source>
</evidence>
<dbReference type="PANTHER" id="PTHR11422:SF12">
    <property type="entry name" value="MICROFIBRIL-ASSOCIATED GLYCOPROTEIN 3"/>
    <property type="match status" value="1"/>
</dbReference>
<keyword evidence="1" id="KW-0812">Transmembrane</keyword>
<dbReference type="Gene3D" id="2.60.40.10">
    <property type="entry name" value="Immunoglobulins"/>
    <property type="match status" value="2"/>
</dbReference>
<feature type="domain" description="Ig-like" evidence="3">
    <location>
        <begin position="2"/>
        <end position="130"/>
    </location>
</feature>
<reference evidence="6" key="2">
    <citation type="submission" date="2025-04" db="UniProtKB">
        <authorList>
            <consortium name="RefSeq"/>
        </authorList>
    </citation>
    <scope>IDENTIFICATION</scope>
</reference>
<keyword evidence="5" id="KW-1185">Reference proteome</keyword>
<name>A0A3B5BEN0_9TELE</name>
<gene>
    <name evidence="6" type="primary">lag3</name>
</gene>
<dbReference type="GeneID" id="103365281"/>
<dbReference type="InterPro" id="IPR013783">
    <property type="entry name" value="Ig-like_fold"/>
</dbReference>
<dbReference type="CTD" id="3902"/>
<evidence type="ECO:0000259" key="3">
    <source>
        <dbReference type="PROSITE" id="PS50835"/>
    </source>
</evidence>
<feature type="chain" id="PRO_5044592350" evidence="2">
    <location>
        <begin position="21"/>
        <end position="473"/>
    </location>
</feature>
<dbReference type="GO" id="GO:1990782">
    <property type="term" value="F:protein tyrosine kinase binding"/>
    <property type="evidence" value="ECO:0007669"/>
    <property type="project" value="TreeGrafter"/>
</dbReference>
<dbReference type="GeneTree" id="ENSGT00990000203876"/>
<evidence type="ECO:0000313" key="4">
    <source>
        <dbReference type="Ensembl" id="ENSSPAP00000024332.1"/>
    </source>
</evidence>
<organism evidence="4">
    <name type="scientific">Stegastes partitus</name>
    <name type="common">bicolor damselfish</name>
    <dbReference type="NCBI Taxonomy" id="144197"/>
    <lineage>
        <taxon>Eukaryota</taxon>
        <taxon>Metazoa</taxon>
        <taxon>Chordata</taxon>
        <taxon>Craniata</taxon>
        <taxon>Vertebrata</taxon>
        <taxon>Euteleostomi</taxon>
        <taxon>Actinopterygii</taxon>
        <taxon>Neopterygii</taxon>
        <taxon>Teleostei</taxon>
        <taxon>Neoteleostei</taxon>
        <taxon>Acanthomorphata</taxon>
        <taxon>Ovalentaria</taxon>
        <taxon>Pomacentridae</taxon>
        <taxon>Stegastes</taxon>
    </lineage>
</organism>
<proteinExistence type="predicted"/>
<keyword evidence="2" id="KW-0732">Signal</keyword>
<dbReference type="OrthoDB" id="9937043at2759"/>
<sequence>MPLKLLLSGGILLLLTAVRSEELEVLVAAGSQAVLPCKRSSLSSDSSAIIWSKDNHGTVWRKQRSGLQYWGSSWAQKGTQRVHCPHFQFEKGDFSLQIDGVTEEDGGLYTCKADVGRWVTQSLVRLRVITVSVSPPALLWGNDVLLSCSVTPRPDVASFNWKLNDGPLDPQIRTSSDGASVSLKASLRLSGNWTCEVTSGGREGRASAALTVRGILQPSKEDVRFYAAVGSVGSLPCIFSPGLKPSGSLWEKLKPGSLFQPAVDRLPASFSSSSSPAQLPWDKSARVDPVGLEDGGRYRCSASVEGQRLARNMKLVVAKIVQTKEKGSVTLSCHLSDTSEVTEYDWLQVTFDPNGTESARSVLKGKTVRMSQESEQNQWTCRFYGKEGILGNITHRAQLMAGLTGHSSSSGQSQNMAALVGLGLLLLVLLLVLAQMYKNHRRRKQIFQYPALETIVHSISNEREQKERSRVKT</sequence>
<dbReference type="SMART" id="SM00409">
    <property type="entry name" value="IG"/>
    <property type="match status" value="3"/>
</dbReference>
<keyword evidence="1" id="KW-0472">Membrane</keyword>
<dbReference type="GO" id="GO:0035723">
    <property type="term" value="P:interleukin-15-mediated signaling pathway"/>
    <property type="evidence" value="ECO:0007669"/>
    <property type="project" value="TreeGrafter"/>
</dbReference>
<feature type="transmembrane region" description="Helical" evidence="1">
    <location>
        <begin position="416"/>
        <end position="434"/>
    </location>
</feature>
<evidence type="ECO:0000256" key="1">
    <source>
        <dbReference type="SAM" id="Phobius"/>
    </source>
</evidence>
<protein>
    <submittedName>
        <fullName evidence="4">Lymphocyte activating 3</fullName>
    </submittedName>
    <submittedName>
        <fullName evidence="6">Lymphocyte activation gene 3 protein isoform X1</fullName>
    </submittedName>
</protein>
<reference evidence="4" key="1">
    <citation type="submission" date="2023-09" db="UniProtKB">
        <authorList>
            <consortium name="Ensembl"/>
        </authorList>
    </citation>
    <scope>IDENTIFICATION</scope>
</reference>
<dbReference type="InterPro" id="IPR003599">
    <property type="entry name" value="Ig_sub"/>
</dbReference>
<evidence type="ECO:0000313" key="5">
    <source>
        <dbReference type="Proteomes" id="UP000694891"/>
    </source>
</evidence>
<dbReference type="Proteomes" id="UP000694891">
    <property type="component" value="Unplaced"/>
</dbReference>
<dbReference type="STRING" id="144197.ENSSPAP00000024332"/>
<dbReference type="RefSeq" id="XP_008290907.1">
    <property type="nucleotide sequence ID" value="XM_008292685.1"/>
</dbReference>
<dbReference type="Ensembl" id="ENSSPAT00000024733.1">
    <property type="protein sequence ID" value="ENSSPAP00000024332.1"/>
    <property type="gene ID" value="ENSSPAG00000018397.1"/>
</dbReference>
<dbReference type="GO" id="GO:0070374">
    <property type="term" value="P:positive regulation of ERK1 and ERK2 cascade"/>
    <property type="evidence" value="ECO:0007669"/>
    <property type="project" value="TreeGrafter"/>
</dbReference>
<dbReference type="GO" id="GO:0042110">
    <property type="term" value="P:T cell activation"/>
    <property type="evidence" value="ECO:0007669"/>
    <property type="project" value="TreeGrafter"/>
</dbReference>
<dbReference type="InterPro" id="IPR036179">
    <property type="entry name" value="Ig-like_dom_sf"/>
</dbReference>
<dbReference type="CDD" id="cd00096">
    <property type="entry name" value="Ig"/>
    <property type="match status" value="1"/>
</dbReference>
<accession>A0A3B5BEN0</accession>
<feature type="signal peptide" evidence="2">
    <location>
        <begin position="1"/>
        <end position="20"/>
    </location>
</feature>
<dbReference type="InterPro" id="IPR007110">
    <property type="entry name" value="Ig-like_dom"/>
</dbReference>
<dbReference type="GO" id="GO:0045121">
    <property type="term" value="C:membrane raft"/>
    <property type="evidence" value="ECO:0007669"/>
    <property type="project" value="TreeGrafter"/>
</dbReference>
<keyword evidence="1" id="KW-1133">Transmembrane helix</keyword>
<dbReference type="PROSITE" id="PS50835">
    <property type="entry name" value="IG_LIKE"/>
    <property type="match status" value="2"/>
</dbReference>
<dbReference type="AlphaFoldDB" id="A0A3B5BEN0"/>
<dbReference type="PANTHER" id="PTHR11422">
    <property type="entry name" value="T-CELL SURFACE GLYCOPROTEIN CD4"/>
    <property type="match status" value="1"/>
</dbReference>
<evidence type="ECO:0000313" key="6">
    <source>
        <dbReference type="RefSeq" id="XP_008290907.1"/>
    </source>
</evidence>
<dbReference type="InterPro" id="IPR013106">
    <property type="entry name" value="Ig_V-set"/>
</dbReference>
<dbReference type="SUPFAM" id="SSF48726">
    <property type="entry name" value="Immunoglobulin"/>
    <property type="match status" value="2"/>
</dbReference>
<dbReference type="Pfam" id="PF07686">
    <property type="entry name" value="V-set"/>
    <property type="match status" value="1"/>
</dbReference>